<proteinExistence type="inferred from homology"/>
<dbReference type="InParanoid" id="A0A1Q3CPV3"/>
<evidence type="ECO:0000313" key="9">
    <source>
        <dbReference type="Proteomes" id="UP000187406"/>
    </source>
</evidence>
<feature type="region of interest" description="Disordered" evidence="4">
    <location>
        <begin position="1"/>
        <end position="32"/>
    </location>
</feature>
<evidence type="ECO:0000313" key="8">
    <source>
        <dbReference type="EMBL" id="GAV82257.1"/>
    </source>
</evidence>
<protein>
    <recommendedName>
        <fullName evidence="2">RecQ-mediated genome instability protein 1</fullName>
    </recommendedName>
    <alternativeName>
        <fullName evidence="3">BLM-associated protein of 75 kDa homolog</fullName>
    </alternativeName>
</protein>
<dbReference type="GO" id="GO:0016604">
    <property type="term" value="C:nuclear body"/>
    <property type="evidence" value="ECO:0007669"/>
    <property type="project" value="TreeGrafter"/>
</dbReference>
<evidence type="ECO:0000256" key="4">
    <source>
        <dbReference type="SAM" id="MobiDB-lite"/>
    </source>
</evidence>
<dbReference type="STRING" id="3775.A0A1Q3CPV3"/>
<feature type="domain" description="RecQ-mediated genome instability protein 1 C-terminal OB-fold" evidence="6">
    <location>
        <begin position="428"/>
        <end position="570"/>
    </location>
</feature>
<reference evidence="9" key="1">
    <citation type="submission" date="2016-04" db="EMBL/GenBank/DDBJ databases">
        <title>Cephalotus genome sequencing.</title>
        <authorList>
            <person name="Fukushima K."/>
            <person name="Hasebe M."/>
            <person name="Fang X."/>
        </authorList>
    </citation>
    <scope>NUCLEOTIDE SEQUENCE [LARGE SCALE GENOMIC DNA]</scope>
    <source>
        <strain evidence="9">cv. St1</strain>
    </source>
</reference>
<dbReference type="OrthoDB" id="341511at2759"/>
<dbReference type="PANTHER" id="PTHR14790">
    <property type="entry name" value="RECQ-MEDIATED GENOME INSTABILITY PROTEIN 1 RMI1"/>
    <property type="match status" value="1"/>
</dbReference>
<organism evidence="8 9">
    <name type="scientific">Cephalotus follicularis</name>
    <name type="common">Albany pitcher plant</name>
    <dbReference type="NCBI Taxonomy" id="3775"/>
    <lineage>
        <taxon>Eukaryota</taxon>
        <taxon>Viridiplantae</taxon>
        <taxon>Streptophyta</taxon>
        <taxon>Embryophyta</taxon>
        <taxon>Tracheophyta</taxon>
        <taxon>Spermatophyta</taxon>
        <taxon>Magnoliopsida</taxon>
        <taxon>eudicotyledons</taxon>
        <taxon>Gunneridae</taxon>
        <taxon>Pentapetalae</taxon>
        <taxon>rosids</taxon>
        <taxon>fabids</taxon>
        <taxon>Oxalidales</taxon>
        <taxon>Cephalotaceae</taxon>
        <taxon>Cephalotus</taxon>
    </lineage>
</organism>
<evidence type="ECO:0000259" key="7">
    <source>
        <dbReference type="Pfam" id="PF21000"/>
    </source>
</evidence>
<feature type="domain" description="RecQ mediated genome instability protein 1 OB-fold" evidence="5">
    <location>
        <begin position="125"/>
        <end position="236"/>
    </location>
</feature>
<dbReference type="AlphaFoldDB" id="A0A1Q3CPV3"/>
<keyword evidence="9" id="KW-1185">Reference proteome</keyword>
<comment type="similarity">
    <text evidence="1">Belongs to the RMI1 family.</text>
</comment>
<sequence length="591" mass="65685">MLRRRLRLSYSSDEEDQMENQHQSLTHQNPTHSLPVTVPISDDDFIEVSDTLTPPSPPENLADTLIGEFLGRVGLRLKREWLDSCVEGLQRSVPGFSAFDSETKAKLCFEQFLFSDMNYSGAGVLPQNVDSMHLVDLKGPFVLQVDEIVNISCPLRGRYQDAPSGIKRCLKLSMTDGIQRVFGMEYRPIKDLKVLAPAGLKVAICNVHIRHGLLMLVPEAFEVLEGMVEELEAARQRLVNELAKPPRGKRTRTAAVPSLATRATLAAWPVNGIDVQEQSNNSTLQDTTPFHADEQGCTDYIVKSQRFFHLCAAAAAFVTPHTCNSQRIMEESVTSIYQEDAVPDPSSNVVPEVQEMHIDSVPISRTNAVPNPSSYAVSDVQEMHVDTDLISRTNAVANLNFESVSSFKDIQMVDEVEHLHILSGDREIPFTYMASLSAKWAAMKEKAPSVLGKIKCFLTGVKGFRYKQRATYELRVYVDDGSLISEILIDHHVVHKGIGHSPEEVTAALASSDIKVVSNMKEALRQFQIFLVNFEGTVLVEMNQTSHLPVALEMSQGCPASDAWLLLRRLKSSAPAQTPQHPRFDPIEISP</sequence>
<comment type="caution">
    <text evidence="8">The sequence shown here is derived from an EMBL/GenBank/DDBJ whole genome shotgun (WGS) entry which is preliminary data.</text>
</comment>
<feature type="compositionally biased region" description="Polar residues" evidence="4">
    <location>
        <begin position="20"/>
        <end position="32"/>
    </location>
</feature>
<evidence type="ECO:0000256" key="1">
    <source>
        <dbReference type="ARBA" id="ARBA00006395"/>
    </source>
</evidence>
<dbReference type="GO" id="GO:0000724">
    <property type="term" value="P:double-strand break repair via homologous recombination"/>
    <property type="evidence" value="ECO:0007669"/>
    <property type="project" value="TreeGrafter"/>
</dbReference>
<dbReference type="SMART" id="SM01161">
    <property type="entry name" value="DUF1767"/>
    <property type="match status" value="1"/>
</dbReference>
<dbReference type="GO" id="GO:0031422">
    <property type="term" value="C:RecQ family helicase-topoisomerase III complex"/>
    <property type="evidence" value="ECO:0007669"/>
    <property type="project" value="TreeGrafter"/>
</dbReference>
<evidence type="ECO:0000256" key="3">
    <source>
        <dbReference type="ARBA" id="ARBA00077519"/>
    </source>
</evidence>
<evidence type="ECO:0000259" key="5">
    <source>
        <dbReference type="Pfam" id="PF08585"/>
    </source>
</evidence>
<feature type="non-terminal residue" evidence="8">
    <location>
        <position position="591"/>
    </location>
</feature>
<dbReference type="Proteomes" id="UP000187406">
    <property type="component" value="Unassembled WGS sequence"/>
</dbReference>
<name>A0A1Q3CPV3_CEPFO</name>
<dbReference type="Pfam" id="PF08585">
    <property type="entry name" value="RMI1_N_C"/>
    <property type="match status" value="1"/>
</dbReference>
<dbReference type="GO" id="GO:0000712">
    <property type="term" value="P:resolution of meiotic recombination intermediates"/>
    <property type="evidence" value="ECO:0007669"/>
    <property type="project" value="TreeGrafter"/>
</dbReference>
<evidence type="ECO:0000259" key="6">
    <source>
        <dbReference type="Pfam" id="PF16099"/>
    </source>
</evidence>
<dbReference type="FunCoup" id="A0A1Q3CPV3">
    <property type="interactions" value="140"/>
</dbReference>
<dbReference type="Pfam" id="PF16099">
    <property type="entry name" value="RMI1_C"/>
    <property type="match status" value="1"/>
</dbReference>
<dbReference type="Pfam" id="PF21000">
    <property type="entry name" value="RMI1_N_N"/>
    <property type="match status" value="1"/>
</dbReference>
<accession>A0A1Q3CPV3</accession>
<dbReference type="InterPro" id="IPR049363">
    <property type="entry name" value="RMI1_N"/>
</dbReference>
<dbReference type="InterPro" id="IPR042470">
    <property type="entry name" value="RMI1_N_C_sf"/>
</dbReference>
<feature type="domain" description="RMI1 N-terminal" evidence="7">
    <location>
        <begin position="74"/>
        <end position="117"/>
    </location>
</feature>
<dbReference type="InterPro" id="IPR032199">
    <property type="entry name" value="RMI1_C"/>
</dbReference>
<dbReference type="Gene3D" id="2.40.50.770">
    <property type="entry name" value="RecQ-mediated genome instability protein Rmi1, C-terminal domain"/>
    <property type="match status" value="1"/>
</dbReference>
<dbReference type="InterPro" id="IPR013894">
    <property type="entry name" value="RMI1_OB"/>
</dbReference>
<dbReference type="FunFam" id="2.40.50.770:FF:000004">
    <property type="entry name" value="RecQ-mediated instability protein (DUF1767)"/>
    <property type="match status" value="1"/>
</dbReference>
<dbReference type="GO" id="GO:0000166">
    <property type="term" value="F:nucleotide binding"/>
    <property type="evidence" value="ECO:0007669"/>
    <property type="project" value="InterPro"/>
</dbReference>
<gene>
    <name evidence="8" type="ORF">CFOL_v3_25709</name>
</gene>
<evidence type="ECO:0000256" key="2">
    <source>
        <dbReference type="ARBA" id="ARBA00018987"/>
    </source>
</evidence>
<dbReference type="EMBL" id="BDDD01002581">
    <property type="protein sequence ID" value="GAV82257.1"/>
    <property type="molecule type" value="Genomic_DNA"/>
</dbReference>
<dbReference type="PANTHER" id="PTHR14790:SF15">
    <property type="entry name" value="RECQ-MEDIATED GENOME INSTABILITY PROTEIN 1"/>
    <property type="match status" value="1"/>
</dbReference>